<feature type="domain" description="DUF11" evidence="3">
    <location>
        <begin position="471"/>
        <end position="596"/>
    </location>
</feature>
<dbReference type="Proteomes" id="UP000324106">
    <property type="component" value="Chromosome"/>
</dbReference>
<feature type="region of interest" description="Disordered" evidence="2">
    <location>
        <begin position="579"/>
        <end position="600"/>
    </location>
</feature>
<dbReference type="InterPro" id="IPR000408">
    <property type="entry name" value="Reg_chr_condens"/>
</dbReference>
<feature type="region of interest" description="Disordered" evidence="2">
    <location>
        <begin position="50"/>
        <end position="72"/>
    </location>
</feature>
<evidence type="ECO:0000313" key="6">
    <source>
        <dbReference type="Proteomes" id="UP000324106"/>
    </source>
</evidence>
<dbReference type="InterPro" id="IPR001434">
    <property type="entry name" value="OmcB-like_DUF11"/>
</dbReference>
<accession>A0A5P2ALJ9</accession>
<dbReference type="RefSeq" id="WP_150264677.1">
    <property type="nucleotide sequence ID" value="NZ_CP029194.1"/>
</dbReference>
<dbReference type="PROSITE" id="PS50012">
    <property type="entry name" value="RCC1_3"/>
    <property type="match status" value="7"/>
</dbReference>
<dbReference type="Pfam" id="PF25390">
    <property type="entry name" value="WD40_RLD"/>
    <property type="match status" value="1"/>
</dbReference>
<evidence type="ECO:0000259" key="4">
    <source>
        <dbReference type="Pfam" id="PF25390"/>
    </source>
</evidence>
<feature type="domain" description="RCC1-like" evidence="4">
    <location>
        <begin position="63"/>
        <end position="318"/>
    </location>
</feature>
<dbReference type="NCBIfam" id="TIGR01451">
    <property type="entry name" value="B_ant_repeat"/>
    <property type="match status" value="1"/>
</dbReference>
<dbReference type="OrthoDB" id="9796385at2"/>
<dbReference type="Gene3D" id="2.130.10.30">
    <property type="entry name" value="Regulator of chromosome condensation 1/beta-lactamase-inhibitor protein II"/>
    <property type="match status" value="3"/>
</dbReference>
<dbReference type="InterPro" id="IPR009091">
    <property type="entry name" value="RCC1/BLIP-II"/>
</dbReference>
<dbReference type="PANTHER" id="PTHR22870">
    <property type="entry name" value="REGULATOR OF CHROMOSOME CONDENSATION"/>
    <property type="match status" value="1"/>
</dbReference>
<dbReference type="Pfam" id="PF00415">
    <property type="entry name" value="RCC1"/>
    <property type="match status" value="1"/>
</dbReference>
<keyword evidence="1" id="KW-0677">Repeat</keyword>
<dbReference type="InterPro" id="IPR058923">
    <property type="entry name" value="RCC1-like_dom"/>
</dbReference>
<dbReference type="PROSITE" id="PS00626">
    <property type="entry name" value="RCC1_2"/>
    <property type="match status" value="2"/>
</dbReference>
<sequence>MSVSDTRPGARRRAGLRRPLAAMAALATSLAAALVLPGIGLSVPSPAYADSAGGRDIRTGPPGTALAWGTNATGQLGDGNTAGHSTVPGRACGNATCTTPLGKVVQVAAGSGHSIALLEDGSVVGWGSNLSGQLGDGTNTDRTTPVRTCAVGEPAPCASFLKGVVSVAAGVVHSMALLTDGTVVAWGNNGYGQLGEGSAINHQTSPVRVCAVGSVAPCTSYLTNVTSIAAGYQHSLAVRADGGVRSWGLNEAGQLGDGTLISRTAPVNIPGLSDVVSVAGGAFHSIAARSDGSVRAWGTGPQLGDGVGAQQTSPVPVCSVAHLAPCTEFLSGVKSVAAGAFHSLAARRDGTAVAWGSNNWGQLGIGHNLDRSVPIQVCAPGGCAGVLTGVVGVAGGSGGLHSLALRSDGSVRAWGRNNVGQLGDGTTTDRDSPVRVCAHGQTAPCARFLEGATAIAAGDNHTVAVHQPSADLATSIAASPEPVANGGTLTYTVRVHNYGPTAAENVVLTNQLPVGVRYSSASPSTGHCDTPPTGTTDTVTCFFGTLPRGGAATVTIAVKVRSAAGAGGVTNPVTNIVFATGDTPDPRPNNNSAVITTPVS</sequence>
<reference evidence="5 6" key="1">
    <citation type="submission" date="2018-05" db="EMBL/GenBank/DDBJ databases">
        <title>Streptomyces venezuelae.</title>
        <authorList>
            <person name="Kim W."/>
            <person name="Lee N."/>
            <person name="Cho B.-K."/>
        </authorList>
    </citation>
    <scope>NUCLEOTIDE SEQUENCE [LARGE SCALE GENOMIC DNA]</scope>
    <source>
        <strain evidence="5 6">ATCC 15068</strain>
    </source>
</reference>
<proteinExistence type="predicted"/>
<protein>
    <submittedName>
        <fullName evidence="5">Uncharacterized protein</fullName>
    </submittedName>
</protein>
<dbReference type="SUPFAM" id="SSF50985">
    <property type="entry name" value="RCC1/BLIP-II"/>
    <property type="match status" value="1"/>
</dbReference>
<dbReference type="EMBL" id="CP029194">
    <property type="protein sequence ID" value="QES18866.1"/>
    <property type="molecule type" value="Genomic_DNA"/>
</dbReference>
<dbReference type="Pfam" id="PF13540">
    <property type="entry name" value="RCC1_2"/>
    <property type="match status" value="1"/>
</dbReference>
<dbReference type="Pfam" id="PF01345">
    <property type="entry name" value="DUF11"/>
    <property type="match status" value="1"/>
</dbReference>
<dbReference type="Gene3D" id="2.60.40.1170">
    <property type="entry name" value="Mu homology domain, subdomain B"/>
    <property type="match status" value="1"/>
</dbReference>
<dbReference type="PRINTS" id="PR00633">
    <property type="entry name" value="RCCNDNSATION"/>
</dbReference>
<dbReference type="InterPro" id="IPR051210">
    <property type="entry name" value="Ub_ligase/GEF_domain"/>
</dbReference>
<evidence type="ECO:0000256" key="1">
    <source>
        <dbReference type="ARBA" id="ARBA00022737"/>
    </source>
</evidence>
<dbReference type="PANTHER" id="PTHR22870:SF408">
    <property type="entry name" value="OS09G0560450 PROTEIN"/>
    <property type="match status" value="1"/>
</dbReference>
<gene>
    <name evidence="5" type="ORF">DEJ46_07010</name>
</gene>
<dbReference type="InterPro" id="IPR047589">
    <property type="entry name" value="DUF11_rpt"/>
</dbReference>
<feature type="compositionally biased region" description="Polar residues" evidence="2">
    <location>
        <begin position="588"/>
        <end position="600"/>
    </location>
</feature>
<organism evidence="5 6">
    <name type="scientific">Streptomyces venezuelae</name>
    <dbReference type="NCBI Taxonomy" id="54571"/>
    <lineage>
        <taxon>Bacteria</taxon>
        <taxon>Bacillati</taxon>
        <taxon>Actinomycetota</taxon>
        <taxon>Actinomycetes</taxon>
        <taxon>Kitasatosporales</taxon>
        <taxon>Streptomycetaceae</taxon>
        <taxon>Streptomyces</taxon>
    </lineage>
</organism>
<name>A0A5P2ALJ9_STRVZ</name>
<evidence type="ECO:0000313" key="5">
    <source>
        <dbReference type="EMBL" id="QES18866.1"/>
    </source>
</evidence>
<evidence type="ECO:0000259" key="3">
    <source>
        <dbReference type="Pfam" id="PF01345"/>
    </source>
</evidence>
<evidence type="ECO:0000256" key="2">
    <source>
        <dbReference type="SAM" id="MobiDB-lite"/>
    </source>
</evidence>
<dbReference type="AlphaFoldDB" id="A0A5P2ALJ9"/>